<evidence type="ECO:0000313" key="1">
    <source>
        <dbReference type="EMBL" id="MBD2501876.1"/>
    </source>
</evidence>
<proteinExistence type="predicted"/>
<sequence length="94" mass="11115">MNFEQIYVPVGWAVQRRIIVLALPTLRMFQKSSRNPISLLPINNSKFVLESFLRRETRLQNFPQNSRIKDILPTARYANSWGFKPQLKMCYVQT</sequence>
<dbReference type="EMBL" id="JACJSG010000018">
    <property type="protein sequence ID" value="MBD2501876.1"/>
    <property type="molecule type" value="Genomic_DNA"/>
</dbReference>
<keyword evidence="2" id="KW-1185">Reference proteome</keyword>
<accession>A0ABR8D6U7</accession>
<comment type="caution">
    <text evidence="1">The sequence shown here is derived from an EMBL/GenBank/DDBJ whole genome shotgun (WGS) entry which is preliminary data.</text>
</comment>
<evidence type="ECO:0000313" key="2">
    <source>
        <dbReference type="Proteomes" id="UP000661112"/>
    </source>
</evidence>
<name>A0ABR8D6U7_9NOST</name>
<gene>
    <name evidence="1" type="ORF">H6G83_14900</name>
</gene>
<protein>
    <submittedName>
        <fullName evidence="1">Uncharacterized protein</fullName>
    </submittedName>
</protein>
<reference evidence="1 2" key="1">
    <citation type="journal article" date="2020" name="ISME J.">
        <title>Comparative genomics reveals insights into cyanobacterial evolution and habitat adaptation.</title>
        <authorList>
            <person name="Chen M.Y."/>
            <person name="Teng W.K."/>
            <person name="Zhao L."/>
            <person name="Hu C.X."/>
            <person name="Zhou Y.K."/>
            <person name="Han B.P."/>
            <person name="Song L.R."/>
            <person name="Shu W.S."/>
        </authorList>
    </citation>
    <scope>NUCLEOTIDE SEQUENCE [LARGE SCALE GENOMIC DNA]</scope>
    <source>
        <strain evidence="1 2">FACHB-119</strain>
    </source>
</reference>
<dbReference type="RefSeq" id="WP_190473564.1">
    <property type="nucleotide sequence ID" value="NZ_JACJSG010000018.1"/>
</dbReference>
<organism evidence="1 2">
    <name type="scientific">Anabaena azotica FACHB-119</name>
    <dbReference type="NCBI Taxonomy" id="947527"/>
    <lineage>
        <taxon>Bacteria</taxon>
        <taxon>Bacillati</taxon>
        <taxon>Cyanobacteriota</taxon>
        <taxon>Cyanophyceae</taxon>
        <taxon>Nostocales</taxon>
        <taxon>Nostocaceae</taxon>
        <taxon>Anabaena</taxon>
        <taxon>Anabaena azotica</taxon>
    </lineage>
</organism>
<dbReference type="Proteomes" id="UP000661112">
    <property type="component" value="Unassembled WGS sequence"/>
</dbReference>